<dbReference type="SUPFAM" id="SSF51905">
    <property type="entry name" value="FAD/NAD(P)-binding domain"/>
    <property type="match status" value="1"/>
</dbReference>
<evidence type="ECO:0000256" key="1">
    <source>
        <dbReference type="ARBA" id="ARBA00001974"/>
    </source>
</evidence>
<evidence type="ECO:0000256" key="3">
    <source>
        <dbReference type="ARBA" id="ARBA00022827"/>
    </source>
</evidence>
<dbReference type="Proteomes" id="UP000605992">
    <property type="component" value="Unassembled WGS sequence"/>
</dbReference>
<evidence type="ECO:0000259" key="6">
    <source>
        <dbReference type="Pfam" id="PF14759"/>
    </source>
</evidence>
<dbReference type="EMBL" id="BOOR01000012">
    <property type="protein sequence ID" value="GII53862.1"/>
    <property type="molecule type" value="Genomic_DNA"/>
</dbReference>
<evidence type="ECO:0000313" key="8">
    <source>
        <dbReference type="Proteomes" id="UP000605992"/>
    </source>
</evidence>
<dbReference type="GO" id="GO:0016651">
    <property type="term" value="F:oxidoreductase activity, acting on NAD(P)H"/>
    <property type="evidence" value="ECO:0007669"/>
    <property type="project" value="TreeGrafter"/>
</dbReference>
<dbReference type="InterPro" id="IPR036188">
    <property type="entry name" value="FAD/NAD-bd_sf"/>
</dbReference>
<sequence>MLSNLHWRVGTSAIYGQVVDHVVVVGAGLAGVRSVEALRAHGFAGRITLIGEEPHRPYDRPPLSKAVLLGQADSTVVDSDLEALDVRLCLGVAAKGLRDGVVETTEGEVHYDGLVIATGAAPVRLRGEGRQHVLRTIDDALALRTHLVRRRRIAVIGAGWIGAEVATAAAKAGCAVTVVEAGEAPLVTALGDVGGYTAPWYGKAGVELRLGAVVGSVDPDGVTLMSGARIEADVVLTCVGVRPAVDWLKGSAVALDDGVLVDEHLKTSMDNVVAAGDCANWWSRRFGRRMRVEHWDTALGAPDTAAATLLGEVAVYDPVPYFWSEQFGHMVQFAGYQGAAERRVLRGDPLTDEKWAVCWLTGEDRLAAILTVDRPRDLVQGRRIVEGGQRLDAARLTDASVTLRDCIMA</sequence>
<gene>
    <name evidence="7" type="ORF">Pth03_22510</name>
</gene>
<feature type="domain" description="FAD/NAD(P)-binding" evidence="5">
    <location>
        <begin position="21"/>
        <end position="299"/>
    </location>
</feature>
<dbReference type="AlphaFoldDB" id="A0A8J3V1M6"/>
<dbReference type="SUPFAM" id="SSF55424">
    <property type="entry name" value="FAD/NAD-linked reductases, dimerisation (C-terminal) domain"/>
    <property type="match status" value="1"/>
</dbReference>
<comment type="cofactor">
    <cofactor evidence="1">
        <name>FAD</name>
        <dbReference type="ChEBI" id="CHEBI:57692"/>
    </cofactor>
</comment>
<organism evidence="7 8">
    <name type="scientific">Planotetraspora thailandica</name>
    <dbReference type="NCBI Taxonomy" id="487172"/>
    <lineage>
        <taxon>Bacteria</taxon>
        <taxon>Bacillati</taxon>
        <taxon>Actinomycetota</taxon>
        <taxon>Actinomycetes</taxon>
        <taxon>Streptosporangiales</taxon>
        <taxon>Streptosporangiaceae</taxon>
        <taxon>Planotetraspora</taxon>
    </lineage>
</organism>
<dbReference type="PANTHER" id="PTHR43557">
    <property type="entry name" value="APOPTOSIS-INDUCING FACTOR 1"/>
    <property type="match status" value="1"/>
</dbReference>
<dbReference type="InterPro" id="IPR050446">
    <property type="entry name" value="FAD-oxidoreductase/Apoptosis"/>
</dbReference>
<dbReference type="Pfam" id="PF07992">
    <property type="entry name" value="Pyr_redox_2"/>
    <property type="match status" value="1"/>
</dbReference>
<dbReference type="PRINTS" id="PR00469">
    <property type="entry name" value="PNDRDTASEII"/>
</dbReference>
<dbReference type="PRINTS" id="PR00368">
    <property type="entry name" value="FADPNR"/>
</dbReference>
<accession>A0A8J3V1M6</accession>
<proteinExistence type="predicted"/>
<evidence type="ECO:0000256" key="4">
    <source>
        <dbReference type="ARBA" id="ARBA00023002"/>
    </source>
</evidence>
<dbReference type="Gene3D" id="3.30.390.30">
    <property type="match status" value="1"/>
</dbReference>
<evidence type="ECO:0000256" key="2">
    <source>
        <dbReference type="ARBA" id="ARBA00022630"/>
    </source>
</evidence>
<dbReference type="Gene3D" id="3.50.50.60">
    <property type="entry name" value="FAD/NAD(P)-binding domain"/>
    <property type="match status" value="2"/>
</dbReference>
<dbReference type="PANTHER" id="PTHR43557:SF2">
    <property type="entry name" value="RIESKE DOMAIN-CONTAINING PROTEIN-RELATED"/>
    <property type="match status" value="1"/>
</dbReference>
<dbReference type="InterPro" id="IPR016156">
    <property type="entry name" value="FAD/NAD-linked_Rdtase_dimer_sf"/>
</dbReference>
<keyword evidence="3" id="KW-0274">FAD</keyword>
<evidence type="ECO:0000313" key="7">
    <source>
        <dbReference type="EMBL" id="GII53862.1"/>
    </source>
</evidence>
<name>A0A8J3V1M6_9ACTN</name>
<keyword evidence="4" id="KW-0560">Oxidoreductase</keyword>
<comment type="caution">
    <text evidence="7">The sequence shown here is derived from an EMBL/GenBank/DDBJ whole genome shotgun (WGS) entry which is preliminary data.</text>
</comment>
<protein>
    <submittedName>
        <fullName evidence="7">Oxidoreductase</fullName>
    </submittedName>
</protein>
<dbReference type="InterPro" id="IPR023753">
    <property type="entry name" value="FAD/NAD-binding_dom"/>
</dbReference>
<keyword evidence="8" id="KW-1185">Reference proteome</keyword>
<keyword evidence="2" id="KW-0285">Flavoprotein</keyword>
<dbReference type="Pfam" id="PF14759">
    <property type="entry name" value="Reductase_C"/>
    <property type="match status" value="1"/>
</dbReference>
<dbReference type="InterPro" id="IPR028202">
    <property type="entry name" value="Reductase_C"/>
</dbReference>
<feature type="domain" description="Reductase C-terminal" evidence="6">
    <location>
        <begin position="321"/>
        <end position="406"/>
    </location>
</feature>
<dbReference type="GO" id="GO:0005737">
    <property type="term" value="C:cytoplasm"/>
    <property type="evidence" value="ECO:0007669"/>
    <property type="project" value="TreeGrafter"/>
</dbReference>
<reference evidence="7" key="1">
    <citation type="submission" date="2021-01" db="EMBL/GenBank/DDBJ databases">
        <title>Whole genome shotgun sequence of Planotetraspora thailandica NBRC 104271.</title>
        <authorList>
            <person name="Komaki H."/>
            <person name="Tamura T."/>
        </authorList>
    </citation>
    <scope>NUCLEOTIDE SEQUENCE</scope>
    <source>
        <strain evidence="7">NBRC 104271</strain>
    </source>
</reference>
<evidence type="ECO:0000259" key="5">
    <source>
        <dbReference type="Pfam" id="PF07992"/>
    </source>
</evidence>